<dbReference type="InterPro" id="IPR011659">
    <property type="entry name" value="WD40"/>
</dbReference>
<keyword evidence="8" id="KW-1185">Reference proteome</keyword>
<keyword evidence="5" id="KW-0131">Cell cycle</keyword>
<dbReference type="Gene3D" id="3.40.50.10070">
    <property type="entry name" value="TolB, N-terminal domain"/>
    <property type="match status" value="1"/>
</dbReference>
<dbReference type="Pfam" id="PF04052">
    <property type="entry name" value="TolB_N"/>
    <property type="match status" value="1"/>
</dbReference>
<dbReference type="GO" id="GO:0042597">
    <property type="term" value="C:periplasmic space"/>
    <property type="evidence" value="ECO:0007669"/>
    <property type="project" value="UniProtKB-SubCell"/>
</dbReference>
<dbReference type="GO" id="GO:0017038">
    <property type="term" value="P:protein import"/>
    <property type="evidence" value="ECO:0007669"/>
    <property type="project" value="InterPro"/>
</dbReference>
<comment type="similarity">
    <text evidence="2 5">Belongs to the TolB family.</text>
</comment>
<evidence type="ECO:0000256" key="5">
    <source>
        <dbReference type="HAMAP-Rule" id="MF_00671"/>
    </source>
</evidence>
<evidence type="ECO:0000256" key="3">
    <source>
        <dbReference type="ARBA" id="ARBA00022729"/>
    </source>
</evidence>
<dbReference type="AlphaFoldDB" id="A0A1H2G5A8"/>
<dbReference type="InterPro" id="IPR007195">
    <property type="entry name" value="TolB_N"/>
</dbReference>
<keyword evidence="4 5" id="KW-0574">Periplasm</keyword>
<evidence type="ECO:0000256" key="2">
    <source>
        <dbReference type="ARBA" id="ARBA00009820"/>
    </source>
</evidence>
<name>A0A1H2G5A8_9PROT</name>
<feature type="domain" description="TolB N-terminal" evidence="6">
    <location>
        <begin position="45"/>
        <end position="145"/>
    </location>
</feature>
<dbReference type="GO" id="GO:0051301">
    <property type="term" value="P:cell division"/>
    <property type="evidence" value="ECO:0007669"/>
    <property type="project" value="UniProtKB-UniRule"/>
</dbReference>
<proteinExistence type="inferred from homology"/>
<dbReference type="PANTHER" id="PTHR36842:SF1">
    <property type="entry name" value="PROTEIN TOLB"/>
    <property type="match status" value="1"/>
</dbReference>
<evidence type="ECO:0000256" key="1">
    <source>
        <dbReference type="ARBA" id="ARBA00004418"/>
    </source>
</evidence>
<keyword evidence="3 5" id="KW-0732">Signal</keyword>
<gene>
    <name evidence="5" type="primary">tolB</name>
    <name evidence="7" type="ORF">SAMN05216406_12810</name>
</gene>
<dbReference type="InterPro" id="IPR011042">
    <property type="entry name" value="6-blade_b-propeller_TolB-like"/>
</dbReference>
<protein>
    <recommendedName>
        <fullName evidence="5">Tol-Pal system protein TolB</fullName>
    </recommendedName>
</protein>
<evidence type="ECO:0000313" key="7">
    <source>
        <dbReference type="EMBL" id="SDU14783.1"/>
    </source>
</evidence>
<dbReference type="SUPFAM" id="SSF69304">
    <property type="entry name" value="Tricorn protease N-terminal domain"/>
    <property type="match status" value="1"/>
</dbReference>
<dbReference type="EMBL" id="FNLN01000028">
    <property type="protein sequence ID" value="SDU14783.1"/>
    <property type="molecule type" value="Genomic_DNA"/>
</dbReference>
<dbReference type="NCBIfam" id="TIGR02800">
    <property type="entry name" value="propeller_TolB"/>
    <property type="match status" value="1"/>
</dbReference>
<dbReference type="HAMAP" id="MF_00671">
    <property type="entry name" value="TolB"/>
    <property type="match status" value="1"/>
</dbReference>
<dbReference type="Pfam" id="PF07676">
    <property type="entry name" value="PD40"/>
    <property type="match status" value="4"/>
</dbReference>
<dbReference type="InterPro" id="IPR014167">
    <property type="entry name" value="Tol-Pal_TolB"/>
</dbReference>
<comment type="subunit">
    <text evidence="5">The Tol-Pal system is composed of five core proteins: the inner membrane proteins TolA, TolQ and TolR, the periplasmic protein TolB and the outer membrane protein Pal. They form a network linking the inner and outer membranes and the peptidoglycan layer.</text>
</comment>
<sequence>MIAIISKKLMLLKNLTLMSIYFYKSMHVLLFLLLWLVSSSLHAQLNIEIFGGGASRIPITIVPFAEESRLQQNITPVINADLQRTGLFRLIDPAGSSPHSPAEVAYADWANRGVNALVIGRVTHLSGDQVEIQFRVMDIAKKSQLTGLAITVPTTQLRAAAHRIADVIYEALTGDVGVFSTRIAYVLKRGNKYALQVADADGYNAQSIIEYTEPIISPAWSPDGNQLAYVSFENKKPVVYVQTLSTRERRAVANFKGSNSAPAWSPDGKKLAVVLTGQGGSQIFLVNTDGSGLQRLSRSSGIDTEPNFSPDGRYIIFTSDRGGSPQIYRMPVTATESSNAERLTFEGSYNVSPDYSHDSKSFTFIHRNNNQFNVAVQEIGSRQIEILTNSKFDESPSFAPNGKMILYATEINGHGILSAVSRDGQTRQQLSVQAGDIREPAWGPLPKWK</sequence>
<reference evidence="8" key="1">
    <citation type="submission" date="2016-10" db="EMBL/GenBank/DDBJ databases">
        <authorList>
            <person name="Varghese N."/>
            <person name="Submissions S."/>
        </authorList>
    </citation>
    <scope>NUCLEOTIDE SEQUENCE [LARGE SCALE GENOMIC DNA]</scope>
    <source>
        <strain evidence="8">Nm10</strain>
    </source>
</reference>
<dbReference type="Proteomes" id="UP000182882">
    <property type="component" value="Unassembled WGS sequence"/>
</dbReference>
<accession>A0A1H2G5A8</accession>
<dbReference type="Gene3D" id="2.120.10.30">
    <property type="entry name" value="TolB, C-terminal domain"/>
    <property type="match status" value="1"/>
</dbReference>
<organism evidence="7 8">
    <name type="scientific">Nitrosomonas ureae</name>
    <dbReference type="NCBI Taxonomy" id="44577"/>
    <lineage>
        <taxon>Bacteria</taxon>
        <taxon>Pseudomonadati</taxon>
        <taxon>Pseudomonadota</taxon>
        <taxon>Betaproteobacteria</taxon>
        <taxon>Nitrosomonadales</taxon>
        <taxon>Nitrosomonadaceae</taxon>
        <taxon>Nitrosomonas</taxon>
    </lineage>
</organism>
<evidence type="ECO:0000256" key="4">
    <source>
        <dbReference type="ARBA" id="ARBA00022764"/>
    </source>
</evidence>
<comment type="subcellular location">
    <subcellularLocation>
        <location evidence="1 5">Periplasm</location>
    </subcellularLocation>
</comment>
<evidence type="ECO:0000313" key="8">
    <source>
        <dbReference type="Proteomes" id="UP000182882"/>
    </source>
</evidence>
<keyword evidence="5" id="KW-0132">Cell division</keyword>
<dbReference type="SUPFAM" id="SSF52964">
    <property type="entry name" value="TolB, N-terminal domain"/>
    <property type="match status" value="1"/>
</dbReference>
<evidence type="ECO:0000259" key="6">
    <source>
        <dbReference type="Pfam" id="PF04052"/>
    </source>
</evidence>
<comment type="function">
    <text evidence="5">Part of the Tol-Pal system, which plays a role in outer membrane invagination during cell division and is important for maintaining outer membrane integrity.</text>
</comment>
<dbReference type="PANTHER" id="PTHR36842">
    <property type="entry name" value="PROTEIN TOLB HOMOLOG"/>
    <property type="match status" value="1"/>
</dbReference>